<dbReference type="Proteomes" id="UP000215005">
    <property type="component" value="Chromosome"/>
</dbReference>
<keyword evidence="2" id="KW-1185">Reference proteome</keyword>
<protein>
    <submittedName>
        <fullName evidence="1">Uncharacterized protein</fullName>
    </submittedName>
</protein>
<name>A0A223SD19_9ACTN</name>
<evidence type="ECO:0000313" key="1">
    <source>
        <dbReference type="EMBL" id="ASU85919.1"/>
    </source>
</evidence>
<dbReference type="AlphaFoldDB" id="A0A223SD19"/>
<organism evidence="1 2">
    <name type="scientific">Nocardiopsis gilva YIM 90087</name>
    <dbReference type="NCBI Taxonomy" id="1235441"/>
    <lineage>
        <taxon>Bacteria</taxon>
        <taxon>Bacillati</taxon>
        <taxon>Actinomycetota</taxon>
        <taxon>Actinomycetes</taxon>
        <taxon>Streptosporangiales</taxon>
        <taxon>Nocardiopsidaceae</taxon>
        <taxon>Nocardiopsis</taxon>
    </lineage>
</organism>
<sequence length="95" mass="11085">MRPDDDPMLRLLRNWYADRWTIRRTPHLWIAVATDPDTDRAPTVMHEDVEKFVRELENPPARVGRRISLLSTSWAAGRLEQVGDGAYWEDTPPMV</sequence>
<dbReference type="EMBL" id="CP022753">
    <property type="protein sequence ID" value="ASU85919.1"/>
    <property type="molecule type" value="Genomic_DNA"/>
</dbReference>
<reference evidence="1 2" key="1">
    <citation type="submission" date="2017-08" db="EMBL/GenBank/DDBJ databases">
        <title>The complete genome sequence of Nocardiopsis gilva YIM 90087.</title>
        <authorList>
            <person name="Yin M."/>
            <person name="Tang S."/>
        </authorList>
    </citation>
    <scope>NUCLEOTIDE SEQUENCE [LARGE SCALE GENOMIC DNA]</scope>
    <source>
        <strain evidence="1 2">YIM 90087</strain>
    </source>
</reference>
<accession>A0A223SD19</accession>
<evidence type="ECO:0000313" key="2">
    <source>
        <dbReference type="Proteomes" id="UP000215005"/>
    </source>
</evidence>
<gene>
    <name evidence="1" type="ORF">CDO52_26755</name>
</gene>
<dbReference type="KEGG" id="ngv:CDO52_26755"/>
<proteinExistence type="predicted"/>
<dbReference type="OrthoDB" id="3436657at2"/>